<keyword evidence="1" id="KW-0812">Transmembrane</keyword>
<dbReference type="RefSeq" id="WP_047437561.1">
    <property type="nucleotide sequence ID" value="NZ_JANHNF010000025.1"/>
</dbReference>
<gene>
    <name evidence="2" type="ORF">SAP035B_007</name>
    <name evidence="3" type="ORF">SAP059A_011</name>
</gene>
<keyword evidence="1" id="KW-1133">Transmembrane helix</keyword>
<dbReference type="EMBL" id="GQ900480">
    <property type="protein sequence ID" value="ACZ69077.1"/>
    <property type="molecule type" value="Genomic_DNA"/>
</dbReference>
<keyword evidence="2" id="KW-0614">Plasmid</keyword>
<geneLocation type="plasmid" evidence="3">
    <name>SAP059A</name>
</geneLocation>
<name>D2JD52_STAAU</name>
<reference evidence="2" key="2">
    <citation type="submission" date="2009-12" db="EMBL/GenBank/DDBJ databases">
        <authorList>
            <person name="Summers A.O."/>
            <person name="Shearer J."/>
            <person name="Wireman J."/>
        </authorList>
    </citation>
    <scope>NUCLEOTIDE SEQUENCE</scope>
    <source>
        <strain evidence="3">3172</strain>
        <strain evidence="2">WA8</strain>
        <plasmid evidence="2">pWBG755</plasmid>
        <plasmid evidence="3">SAP059A</plasmid>
    </source>
</reference>
<keyword evidence="1" id="KW-0472">Membrane</keyword>
<reference evidence="2" key="1">
    <citation type="submission" date="2009-08" db="EMBL/GenBank/DDBJ databases">
        <authorList>
            <person name="Gill J."/>
            <person name="Borman J."/>
            <person name="Shetty J."/>
            <person name="Hostetler J."/>
            <person name="Durkin S."/>
            <person name="Montgomery B."/>
        </authorList>
    </citation>
    <scope>NUCLEOTIDE SEQUENCE</scope>
    <source>
        <strain evidence="3">3172</strain>
        <strain evidence="2">WA8</strain>
        <plasmid evidence="2">pWBG755</plasmid>
        <plasmid evidence="3">SAP059A</plasmid>
    </source>
</reference>
<evidence type="ECO:0000256" key="1">
    <source>
        <dbReference type="SAM" id="Phobius"/>
    </source>
</evidence>
<geneLocation type="plasmid" evidence="2">
    <name>pWBG755</name>
</geneLocation>
<accession>D2JD52</accession>
<evidence type="ECO:0000313" key="2">
    <source>
        <dbReference type="EMBL" id="ACZ66047.1"/>
    </source>
</evidence>
<feature type="transmembrane region" description="Helical" evidence="1">
    <location>
        <begin position="29"/>
        <end position="47"/>
    </location>
</feature>
<proteinExistence type="predicted"/>
<sequence>MYKNFDLFLGIVSLLSATIIYIIDSDSKGIALVVLIMGIVFILTSMIRKKGFCCKVKK</sequence>
<feature type="transmembrane region" description="Helical" evidence="1">
    <location>
        <begin position="7"/>
        <end position="23"/>
    </location>
</feature>
<protein>
    <submittedName>
        <fullName evidence="2">Uncharacterized protein</fullName>
    </submittedName>
</protein>
<evidence type="ECO:0000313" key="3">
    <source>
        <dbReference type="EMBL" id="ACZ69077.1"/>
    </source>
</evidence>
<dbReference type="EMBL" id="GQ900471">
    <property type="protein sequence ID" value="ACZ66047.1"/>
    <property type="molecule type" value="Genomic_DNA"/>
</dbReference>
<organism evidence="2">
    <name type="scientific">Staphylococcus aureus</name>
    <dbReference type="NCBI Taxonomy" id="1280"/>
    <lineage>
        <taxon>Bacteria</taxon>
        <taxon>Bacillati</taxon>
        <taxon>Bacillota</taxon>
        <taxon>Bacilli</taxon>
        <taxon>Bacillales</taxon>
        <taxon>Staphylococcaceae</taxon>
        <taxon>Staphylococcus</taxon>
    </lineage>
</organism>
<dbReference type="AlphaFoldDB" id="D2JD52"/>